<dbReference type="RefSeq" id="XP_002734494.1">
    <property type="nucleotide sequence ID" value="XM_002734448.2"/>
</dbReference>
<dbReference type="SMART" id="SM00594">
    <property type="entry name" value="UAS"/>
    <property type="match status" value="1"/>
</dbReference>
<dbReference type="SUPFAM" id="SSF52833">
    <property type="entry name" value="Thioredoxin-like"/>
    <property type="match status" value="1"/>
</dbReference>
<dbReference type="InterPro" id="IPR006577">
    <property type="entry name" value="UAS"/>
</dbReference>
<reference evidence="5" key="1">
    <citation type="submission" date="2025-08" db="UniProtKB">
        <authorList>
            <consortium name="RefSeq"/>
        </authorList>
    </citation>
    <scope>IDENTIFICATION</scope>
    <source>
        <tissue evidence="5">Testes</tissue>
    </source>
</reference>
<dbReference type="InterPro" id="IPR050730">
    <property type="entry name" value="UBX_domain-protein"/>
</dbReference>
<dbReference type="Pfam" id="PF00789">
    <property type="entry name" value="UBX"/>
    <property type="match status" value="1"/>
</dbReference>
<accession>A0ABM0GPK5</accession>
<feature type="compositionally biased region" description="Basic and acidic residues" evidence="2">
    <location>
        <begin position="539"/>
        <end position="559"/>
    </location>
</feature>
<name>A0ABM0GPK5_SACKO</name>
<dbReference type="InterPro" id="IPR029071">
    <property type="entry name" value="Ubiquitin-like_domsf"/>
</dbReference>
<evidence type="ECO:0000313" key="4">
    <source>
        <dbReference type="Proteomes" id="UP000694865"/>
    </source>
</evidence>
<dbReference type="Gene3D" id="3.10.20.90">
    <property type="entry name" value="Phosphatidylinositol 3-kinase Catalytic Subunit, Chain A, domain 1"/>
    <property type="match status" value="3"/>
</dbReference>
<dbReference type="Gene3D" id="1.10.8.10">
    <property type="entry name" value="DNA helicase RuvA subunit, C-terminal domain"/>
    <property type="match status" value="1"/>
</dbReference>
<dbReference type="InterPro" id="IPR049483">
    <property type="entry name" value="FAF1_2-like_UAS"/>
</dbReference>
<evidence type="ECO:0000259" key="3">
    <source>
        <dbReference type="PROSITE" id="PS50033"/>
    </source>
</evidence>
<dbReference type="PANTHER" id="PTHR23322:SF96">
    <property type="entry name" value="FAS-ASSOCIATED FACTOR 1"/>
    <property type="match status" value="1"/>
</dbReference>
<feature type="region of interest" description="Disordered" evidence="2">
    <location>
        <begin position="539"/>
        <end position="560"/>
    </location>
</feature>
<evidence type="ECO:0000256" key="1">
    <source>
        <dbReference type="SAM" id="Coils"/>
    </source>
</evidence>
<feature type="region of interest" description="Disordered" evidence="2">
    <location>
        <begin position="88"/>
        <end position="135"/>
    </location>
</feature>
<feature type="compositionally biased region" description="Pro residues" evidence="2">
    <location>
        <begin position="52"/>
        <end position="64"/>
    </location>
</feature>
<keyword evidence="1" id="KW-0175">Coiled coil</keyword>
<feature type="coiled-coil region" evidence="1">
    <location>
        <begin position="570"/>
        <end position="603"/>
    </location>
</feature>
<dbReference type="InterPro" id="IPR001012">
    <property type="entry name" value="UBX_dom"/>
</dbReference>
<dbReference type="CDD" id="cd01771">
    <property type="entry name" value="UBX_UBXN3A"/>
    <property type="match status" value="1"/>
</dbReference>
<proteinExistence type="predicted"/>
<dbReference type="Gene3D" id="3.40.30.10">
    <property type="entry name" value="Glutaredoxin"/>
    <property type="match status" value="1"/>
</dbReference>
<sequence length="696" mass="78277">MAAIREEILANFQACTGLDNLDECIMLLEQNEWDLQRAVSNVLDVPPIASTAPPPQPQPQPEPIHNPTQLGFGSTPFDDFEAQEYTFQPSLNIPPTSSTTSEPALGGTTFRMPTQPLPSSSSAAASGASTSMSNSNSYRKRMLCFTVEYRERNIDVRVPDSETVGTIKNILASEIHIPADKQVLKGFSSAHTVTDPSDQVVLSTLHLPKENRLFLLTPEINNPALTRSQQPNGESPEFLERLGQTFKLMILNRVSGKELELNYIGSRCIQEVKQDIYVLTSIPNRQQVWTGWPGTADDDTLTIAATGIGYPCHKLSVDRQFSPTQQALPVNLAVDAASDSDEDLFEDASMSFDDHIFVDDEPSRKFEPLLPTQVDDITDALVHFSREFTNRYSETHPMFYLGPIEGAFREAFSGSAKDRKLLAVYIHHEKSVQSNVFCSQVMCAETVVSYLSQNFVTWAWDITGDENKAKLLNWCTNHFGSVAATTVREFRTDQFPLLLVIMKIRSNTEVFSVLQGNVTLDGLMTSLISAVDVFSEHQQSEIREEAEREARETMKKEQDEAYQESLLADRAKEEARKAVEEQKLRTEREKSELEAEKEAIRMSLEDSLPDEPAEDCTEPIITIRVKLPNGQNVTRRFLAQNPLQILLNYVASVGYHMDEYKVLTNWPRRDLSQTNPLSTLEELRLCSQDTVFVEEY</sequence>
<feature type="region of interest" description="Disordered" evidence="2">
    <location>
        <begin position="46"/>
        <end position="75"/>
    </location>
</feature>
<dbReference type="PANTHER" id="PTHR23322">
    <property type="entry name" value="FAS-ASSOCIATED PROTEIN"/>
    <property type="match status" value="1"/>
</dbReference>
<evidence type="ECO:0000313" key="5">
    <source>
        <dbReference type="RefSeq" id="XP_002734494.1"/>
    </source>
</evidence>
<dbReference type="Proteomes" id="UP000694865">
    <property type="component" value="Unplaced"/>
</dbReference>
<dbReference type="InterPro" id="IPR033043">
    <property type="entry name" value="FAF1-like_UBX"/>
</dbReference>
<dbReference type="SUPFAM" id="SSF54236">
    <property type="entry name" value="Ubiquitin-like"/>
    <property type="match status" value="2"/>
</dbReference>
<dbReference type="CDD" id="cd17129">
    <property type="entry name" value="Ubl1_FAF1"/>
    <property type="match status" value="1"/>
</dbReference>
<feature type="compositionally biased region" description="Polar residues" evidence="2">
    <location>
        <begin position="88"/>
        <end position="102"/>
    </location>
</feature>
<dbReference type="Pfam" id="PF21021">
    <property type="entry name" value="FAF1"/>
    <property type="match status" value="1"/>
</dbReference>
<evidence type="ECO:0000256" key="2">
    <source>
        <dbReference type="SAM" id="MobiDB-lite"/>
    </source>
</evidence>
<feature type="domain" description="UBX" evidence="3">
    <location>
        <begin position="616"/>
        <end position="693"/>
    </location>
</feature>
<protein>
    <submittedName>
        <fullName evidence="5">FAS-associated factor 1-like</fullName>
    </submittedName>
</protein>
<dbReference type="InterPro" id="IPR036249">
    <property type="entry name" value="Thioredoxin-like_sf"/>
</dbReference>
<dbReference type="Pfam" id="PF14555">
    <property type="entry name" value="UBA_4"/>
    <property type="match status" value="1"/>
</dbReference>
<dbReference type="InterPro" id="IPR044541">
    <property type="entry name" value="FAF1_UBA"/>
</dbReference>
<dbReference type="SMART" id="SM00166">
    <property type="entry name" value="UBX"/>
    <property type="match status" value="1"/>
</dbReference>
<dbReference type="GeneID" id="100374771"/>
<feature type="compositionally biased region" description="Low complexity" evidence="2">
    <location>
        <begin position="119"/>
        <end position="135"/>
    </location>
</feature>
<dbReference type="PROSITE" id="PS50033">
    <property type="entry name" value="UBX"/>
    <property type="match status" value="1"/>
</dbReference>
<organism evidence="4 5">
    <name type="scientific">Saccoglossus kowalevskii</name>
    <name type="common">Acorn worm</name>
    <dbReference type="NCBI Taxonomy" id="10224"/>
    <lineage>
        <taxon>Eukaryota</taxon>
        <taxon>Metazoa</taxon>
        <taxon>Hemichordata</taxon>
        <taxon>Enteropneusta</taxon>
        <taxon>Harrimaniidae</taxon>
        <taxon>Saccoglossus</taxon>
    </lineage>
</organism>
<keyword evidence="4" id="KW-1185">Reference proteome</keyword>
<gene>
    <name evidence="5" type="primary">LOC100374771</name>
</gene>
<dbReference type="CDD" id="cd14413">
    <property type="entry name" value="UBA_FAF1"/>
    <property type="match status" value="1"/>
</dbReference>